<keyword evidence="3" id="KW-1185">Reference proteome</keyword>
<dbReference type="RefSeq" id="WP_056762425.1">
    <property type="nucleotide sequence ID" value="NZ_BMLD01000008.1"/>
</dbReference>
<dbReference type="CDD" id="cd02440">
    <property type="entry name" value="AdoMet_MTases"/>
    <property type="match status" value="1"/>
</dbReference>
<gene>
    <name evidence="2" type="ORF">J2800_001060</name>
</gene>
<feature type="region of interest" description="Disordered" evidence="1">
    <location>
        <begin position="203"/>
        <end position="222"/>
    </location>
</feature>
<comment type="caution">
    <text evidence="2">The sequence shown here is derived from an EMBL/GenBank/DDBJ whole genome shotgun (WGS) entry which is preliminary data.</text>
</comment>
<proteinExistence type="predicted"/>
<evidence type="ECO:0000256" key="1">
    <source>
        <dbReference type="SAM" id="MobiDB-lite"/>
    </source>
</evidence>
<dbReference type="Gene3D" id="3.40.50.150">
    <property type="entry name" value="Vaccinia Virus protein VP39"/>
    <property type="match status" value="1"/>
</dbReference>
<accession>A0ABU1MVX0</accession>
<dbReference type="NCBIfam" id="TIGR02081">
    <property type="entry name" value="metW"/>
    <property type="match status" value="1"/>
</dbReference>
<name>A0ABU1MVX0_9CAUL</name>
<evidence type="ECO:0000313" key="2">
    <source>
        <dbReference type="EMBL" id="MDR6530324.1"/>
    </source>
</evidence>
<dbReference type="EMBL" id="JAVDRL010000003">
    <property type="protein sequence ID" value="MDR6530324.1"/>
    <property type="molecule type" value="Genomic_DNA"/>
</dbReference>
<protein>
    <submittedName>
        <fullName evidence="2">Methionine biosynthesis protein MetW</fullName>
    </submittedName>
</protein>
<dbReference type="InterPro" id="IPR029063">
    <property type="entry name" value="SAM-dependent_MTases_sf"/>
</dbReference>
<evidence type="ECO:0000313" key="3">
    <source>
        <dbReference type="Proteomes" id="UP001262754"/>
    </source>
</evidence>
<dbReference type="Pfam" id="PF07021">
    <property type="entry name" value="MetW"/>
    <property type="match status" value="1"/>
</dbReference>
<dbReference type="InterPro" id="IPR010743">
    <property type="entry name" value="Methionine_synth_MetW"/>
</dbReference>
<sequence>MIREDFKEILRLVRPGSRVLDVGCGEGVLLDLLTREKQVDGRGLEISAAGVAACMSRGLSVVQGDADQDLDHFPDRTFDYAILSQTLQATRRPRHVLDELLRIADRAVVSFPNFGHWRVRWSLLHRGRMPETEALPLPWWSTPNIHLCTLADFLALTEDLGVRIDACAAFAGNGSARQIDPTKAIENWRAESCLFMLSRNPPPVQSLARTEPPATSGDLFDG</sequence>
<organism evidence="2 3">
    <name type="scientific">Caulobacter rhizosphaerae</name>
    <dbReference type="NCBI Taxonomy" id="2010972"/>
    <lineage>
        <taxon>Bacteria</taxon>
        <taxon>Pseudomonadati</taxon>
        <taxon>Pseudomonadota</taxon>
        <taxon>Alphaproteobacteria</taxon>
        <taxon>Caulobacterales</taxon>
        <taxon>Caulobacteraceae</taxon>
        <taxon>Caulobacter</taxon>
    </lineage>
</organism>
<reference evidence="2 3" key="1">
    <citation type="submission" date="2023-07" db="EMBL/GenBank/DDBJ databases">
        <title>Sorghum-associated microbial communities from plants grown in Nebraska, USA.</title>
        <authorList>
            <person name="Schachtman D."/>
        </authorList>
    </citation>
    <scope>NUCLEOTIDE SEQUENCE [LARGE SCALE GENOMIC DNA]</scope>
    <source>
        <strain evidence="2 3">DS2154</strain>
    </source>
</reference>
<dbReference type="SUPFAM" id="SSF53335">
    <property type="entry name" value="S-adenosyl-L-methionine-dependent methyltransferases"/>
    <property type="match status" value="1"/>
</dbReference>
<dbReference type="Proteomes" id="UP001262754">
    <property type="component" value="Unassembled WGS sequence"/>
</dbReference>